<name>A0ABW5P7E6_9BACL</name>
<evidence type="ECO:0000313" key="3">
    <source>
        <dbReference type="Proteomes" id="UP001597541"/>
    </source>
</evidence>
<evidence type="ECO:0000313" key="2">
    <source>
        <dbReference type="EMBL" id="MFD2611237.1"/>
    </source>
</evidence>
<keyword evidence="1" id="KW-0732">Signal</keyword>
<evidence type="ECO:0000256" key="1">
    <source>
        <dbReference type="SAM" id="SignalP"/>
    </source>
</evidence>
<accession>A0ABW5P7E6</accession>
<sequence length="127" mass="14108">MKLWYILAVCCALLAACGNGDSKTADTAEAHERYKPKMGVDVKVEGNKATVTVDTDMKISPEHYGQARKEGEGHIHMYLNNGDKIGVKDGIYVFNDLPPGTYTLKISLHNNDHTPYDVTDLIHFDIK</sequence>
<dbReference type="EMBL" id="JBHUME010000002">
    <property type="protein sequence ID" value="MFD2611237.1"/>
    <property type="molecule type" value="Genomic_DNA"/>
</dbReference>
<proteinExistence type="predicted"/>
<dbReference type="SUPFAM" id="SSF117074">
    <property type="entry name" value="Hypothetical protein PA1324"/>
    <property type="match status" value="1"/>
</dbReference>
<comment type="caution">
    <text evidence="2">The sequence shown here is derived from an EMBL/GenBank/DDBJ whole genome shotgun (WGS) entry which is preliminary data.</text>
</comment>
<feature type="signal peptide" evidence="1">
    <location>
        <begin position="1"/>
        <end position="20"/>
    </location>
</feature>
<feature type="chain" id="PRO_5047187864" evidence="1">
    <location>
        <begin position="21"/>
        <end position="127"/>
    </location>
</feature>
<organism evidence="2 3">
    <name type="scientific">Paenibacillus gansuensis</name>
    <dbReference type="NCBI Taxonomy" id="306542"/>
    <lineage>
        <taxon>Bacteria</taxon>
        <taxon>Bacillati</taxon>
        <taxon>Bacillota</taxon>
        <taxon>Bacilli</taxon>
        <taxon>Bacillales</taxon>
        <taxon>Paenibacillaceae</taxon>
        <taxon>Paenibacillus</taxon>
    </lineage>
</organism>
<protein>
    <submittedName>
        <fullName evidence="2">Carboxypeptidase-like regulatory domain-containing protein</fullName>
    </submittedName>
</protein>
<dbReference type="Proteomes" id="UP001597541">
    <property type="component" value="Unassembled WGS sequence"/>
</dbReference>
<keyword evidence="3" id="KW-1185">Reference proteome</keyword>
<dbReference type="PROSITE" id="PS51257">
    <property type="entry name" value="PROKAR_LIPOPROTEIN"/>
    <property type="match status" value="1"/>
</dbReference>
<reference evidence="3" key="1">
    <citation type="journal article" date="2019" name="Int. J. Syst. Evol. Microbiol.">
        <title>The Global Catalogue of Microorganisms (GCM) 10K type strain sequencing project: providing services to taxonomists for standard genome sequencing and annotation.</title>
        <authorList>
            <consortium name="The Broad Institute Genomics Platform"/>
            <consortium name="The Broad Institute Genome Sequencing Center for Infectious Disease"/>
            <person name="Wu L."/>
            <person name="Ma J."/>
        </authorList>
    </citation>
    <scope>NUCLEOTIDE SEQUENCE [LARGE SCALE GENOMIC DNA]</scope>
    <source>
        <strain evidence="3">KCTC 3950</strain>
    </source>
</reference>
<dbReference type="RefSeq" id="WP_377599670.1">
    <property type="nucleotide sequence ID" value="NZ_JBHUME010000002.1"/>
</dbReference>
<gene>
    <name evidence="2" type="ORF">ACFSUF_02245</name>
</gene>